<dbReference type="InterPro" id="IPR000537">
    <property type="entry name" value="UbiA_prenyltransferase"/>
</dbReference>
<accession>A0ABU9Z1N8</accession>
<evidence type="ECO:0000256" key="11">
    <source>
        <dbReference type="HAMAP-Rule" id="MF_01635"/>
    </source>
</evidence>
<feature type="transmembrane region" description="Helical" evidence="11">
    <location>
        <begin position="21"/>
        <end position="40"/>
    </location>
</feature>
<evidence type="ECO:0000256" key="9">
    <source>
        <dbReference type="ARBA" id="ARBA00022989"/>
    </source>
</evidence>
<comment type="catalytic activity">
    <reaction evidence="11">
        <text>all-trans-octaprenyl diphosphate + 4-hydroxybenzoate = 4-hydroxy-3-(all-trans-octaprenyl)benzoate + diphosphate</text>
        <dbReference type="Rhea" id="RHEA:27782"/>
        <dbReference type="ChEBI" id="CHEBI:1617"/>
        <dbReference type="ChEBI" id="CHEBI:17879"/>
        <dbReference type="ChEBI" id="CHEBI:33019"/>
        <dbReference type="ChEBI" id="CHEBI:57711"/>
        <dbReference type="EC" id="2.5.1.39"/>
    </reaction>
</comment>
<evidence type="ECO:0000256" key="7">
    <source>
        <dbReference type="ARBA" id="ARBA00022688"/>
    </source>
</evidence>
<dbReference type="HAMAP" id="MF_01635">
    <property type="entry name" value="UbiA"/>
    <property type="match status" value="1"/>
</dbReference>
<feature type="transmembrane region" description="Helical" evidence="11">
    <location>
        <begin position="89"/>
        <end position="109"/>
    </location>
</feature>
<feature type="transmembrane region" description="Helical" evidence="11">
    <location>
        <begin position="46"/>
        <end position="68"/>
    </location>
</feature>
<sequence>MNPILARLDAYRRLMRLDKPIGTLLLLWPTLWALWLAGAGRPDLQVLLIFVLGTLLMRSAGCVINDWADRGFDGEVERTRQRPLATGEVRPREALWLAAALALCSFVLILPLNALVLWLSLPALFLAGSYPFTKRFLAIPQAYLGIAFGFGIPMGFAALLGTVPPLAWLLLLANVFWAVAYDTEYAMVDRPDDLRIGIRTSAITFGRFDVLAVMICYALTLALLAVVGSQLGRGPAFYAGLLVAAAIACYHYSLIRTRERAQCFKAFLHNNWLGAAVFAGLALDYLI</sequence>
<dbReference type="Gene3D" id="1.10.357.140">
    <property type="entry name" value="UbiA prenyltransferase"/>
    <property type="match status" value="1"/>
</dbReference>
<dbReference type="PROSITE" id="PS00943">
    <property type="entry name" value="UBIA"/>
    <property type="match status" value="1"/>
</dbReference>
<comment type="pathway">
    <text evidence="11">Cofactor biosynthesis; ubiquinone biosynthesis.</text>
</comment>
<feature type="transmembrane region" description="Helical" evidence="11">
    <location>
        <begin position="166"/>
        <end position="187"/>
    </location>
</feature>
<dbReference type="GO" id="GO:0008412">
    <property type="term" value="F:4-hydroxybenzoate polyprenyltransferase activity"/>
    <property type="evidence" value="ECO:0007669"/>
    <property type="project" value="UniProtKB-EC"/>
</dbReference>
<protein>
    <recommendedName>
        <fullName evidence="11 12">4-hydroxybenzoate octaprenyltransferase</fullName>
        <ecNumber evidence="11 12">2.5.1.39</ecNumber>
    </recommendedName>
    <alternativeName>
        <fullName evidence="11">4-HB polyprenyltransferase</fullName>
    </alternativeName>
</protein>
<keyword evidence="10 11" id="KW-0472">Membrane</keyword>
<keyword evidence="5 11" id="KW-0997">Cell inner membrane</keyword>
<name>A0ABU9Z1N8_9RHOO</name>
<dbReference type="RefSeq" id="WP_345920649.1">
    <property type="nucleotide sequence ID" value="NZ_JBDIVE010000009.1"/>
</dbReference>
<evidence type="ECO:0000256" key="3">
    <source>
        <dbReference type="ARBA" id="ARBA00005985"/>
    </source>
</evidence>
<proteinExistence type="inferred from homology"/>
<keyword evidence="6 11" id="KW-0808">Transferase</keyword>
<comment type="caution">
    <text evidence="13">The sequence shown here is derived from an EMBL/GenBank/DDBJ whole genome shotgun (WGS) entry which is preliminary data.</text>
</comment>
<gene>
    <name evidence="11 13" type="primary">ubiA</name>
    <name evidence="13" type="ORF">ABDB84_15440</name>
</gene>
<dbReference type="CDD" id="cd13959">
    <property type="entry name" value="PT_UbiA_COQ2"/>
    <property type="match status" value="1"/>
</dbReference>
<dbReference type="PANTHER" id="PTHR11048:SF28">
    <property type="entry name" value="4-HYDROXYBENZOATE POLYPRENYLTRANSFERASE, MITOCHONDRIAL"/>
    <property type="match status" value="1"/>
</dbReference>
<dbReference type="EMBL" id="JBDIVE010000009">
    <property type="protein sequence ID" value="MEN3069875.1"/>
    <property type="molecule type" value="Genomic_DNA"/>
</dbReference>
<evidence type="ECO:0000256" key="6">
    <source>
        <dbReference type="ARBA" id="ARBA00022679"/>
    </source>
</evidence>
<comment type="similarity">
    <text evidence="3 11">Belongs to the UbiA prenyltransferase family.</text>
</comment>
<evidence type="ECO:0000256" key="1">
    <source>
        <dbReference type="ARBA" id="ARBA00001946"/>
    </source>
</evidence>
<evidence type="ECO:0000313" key="14">
    <source>
        <dbReference type="Proteomes" id="UP001410394"/>
    </source>
</evidence>
<feature type="transmembrane region" description="Helical" evidence="11">
    <location>
        <begin position="142"/>
        <end position="160"/>
    </location>
</feature>
<keyword evidence="7 11" id="KW-0831">Ubiquinone biosynthesis</keyword>
<feature type="transmembrane region" description="Helical" evidence="11">
    <location>
        <begin position="237"/>
        <end position="255"/>
    </location>
</feature>
<evidence type="ECO:0000256" key="12">
    <source>
        <dbReference type="NCBIfam" id="TIGR01474"/>
    </source>
</evidence>
<keyword evidence="14" id="KW-1185">Reference proteome</keyword>
<dbReference type="Gene3D" id="1.20.120.1780">
    <property type="entry name" value="UbiA prenyltransferase"/>
    <property type="match status" value="1"/>
</dbReference>
<evidence type="ECO:0000256" key="5">
    <source>
        <dbReference type="ARBA" id="ARBA00022519"/>
    </source>
</evidence>
<evidence type="ECO:0000256" key="2">
    <source>
        <dbReference type="ARBA" id="ARBA00004141"/>
    </source>
</evidence>
<keyword evidence="8 11" id="KW-0812">Transmembrane</keyword>
<evidence type="ECO:0000256" key="8">
    <source>
        <dbReference type="ARBA" id="ARBA00022692"/>
    </source>
</evidence>
<feature type="transmembrane region" description="Helical" evidence="11">
    <location>
        <begin position="267"/>
        <end position="286"/>
    </location>
</feature>
<dbReference type="InterPro" id="IPR044878">
    <property type="entry name" value="UbiA_sf"/>
</dbReference>
<dbReference type="EC" id="2.5.1.39" evidence="11 12"/>
<dbReference type="PANTHER" id="PTHR11048">
    <property type="entry name" value="PRENYLTRANSFERASES"/>
    <property type="match status" value="1"/>
</dbReference>
<evidence type="ECO:0000256" key="10">
    <source>
        <dbReference type="ARBA" id="ARBA00023136"/>
    </source>
</evidence>
<dbReference type="Pfam" id="PF01040">
    <property type="entry name" value="UbiA"/>
    <property type="match status" value="1"/>
</dbReference>
<comment type="subcellular location">
    <subcellularLocation>
        <location evidence="11">Cell inner membrane</location>
        <topology evidence="11">Multi-pass membrane protein</topology>
    </subcellularLocation>
    <subcellularLocation>
        <location evidence="2">Membrane</location>
        <topology evidence="2">Multi-pass membrane protein</topology>
    </subcellularLocation>
</comment>
<keyword evidence="11" id="KW-0460">Magnesium</keyword>
<dbReference type="Proteomes" id="UP001410394">
    <property type="component" value="Unassembled WGS sequence"/>
</dbReference>
<dbReference type="NCBIfam" id="TIGR01474">
    <property type="entry name" value="ubiA_proteo"/>
    <property type="match status" value="1"/>
</dbReference>
<evidence type="ECO:0000256" key="4">
    <source>
        <dbReference type="ARBA" id="ARBA00022475"/>
    </source>
</evidence>
<dbReference type="InterPro" id="IPR039653">
    <property type="entry name" value="Prenyltransferase"/>
</dbReference>
<reference evidence="13 14" key="1">
    <citation type="journal article" date="2018" name="Int. J. Syst. Evol. Microbiol.">
        <title>Uliginosibacterium sediminicola sp. nov., isolated from freshwater sediment.</title>
        <authorList>
            <person name="Hwang W.M."/>
            <person name="Kim S.M."/>
            <person name="Kang K."/>
            <person name="Ahn T.Y."/>
        </authorList>
    </citation>
    <scope>NUCLEOTIDE SEQUENCE [LARGE SCALE GENOMIC DNA]</scope>
    <source>
        <strain evidence="13 14">M1-21</strain>
    </source>
</reference>
<dbReference type="InterPro" id="IPR006370">
    <property type="entry name" value="HB_polyprenyltransferase-like"/>
</dbReference>
<comment type="function">
    <text evidence="11">Catalyzes the prenylation of para-hydroxybenzoate (PHB) with an all-trans polyprenyl group. Mediates the second step in the final reaction sequence of ubiquinone-8 (UQ-8) biosynthesis, which is the condensation of the polyisoprenoid side chain with PHB, generating the first membrane-bound Q intermediate 3-octaprenyl-4-hydroxybenzoate.</text>
</comment>
<keyword evidence="9 11" id="KW-1133">Transmembrane helix</keyword>
<evidence type="ECO:0000313" key="13">
    <source>
        <dbReference type="EMBL" id="MEN3069875.1"/>
    </source>
</evidence>
<organism evidence="13 14">
    <name type="scientific">Uliginosibacterium sediminicola</name>
    <dbReference type="NCBI Taxonomy" id="2024550"/>
    <lineage>
        <taxon>Bacteria</taxon>
        <taxon>Pseudomonadati</taxon>
        <taxon>Pseudomonadota</taxon>
        <taxon>Betaproteobacteria</taxon>
        <taxon>Rhodocyclales</taxon>
        <taxon>Zoogloeaceae</taxon>
        <taxon>Uliginosibacterium</taxon>
    </lineage>
</organism>
<keyword evidence="4 11" id="KW-1003">Cell membrane</keyword>
<comment type="cofactor">
    <cofactor evidence="1 11">
        <name>Mg(2+)</name>
        <dbReference type="ChEBI" id="CHEBI:18420"/>
    </cofactor>
</comment>
<dbReference type="InterPro" id="IPR030470">
    <property type="entry name" value="UbiA_prenylTrfase_CS"/>
</dbReference>
<feature type="transmembrane region" description="Helical" evidence="11">
    <location>
        <begin position="208"/>
        <end position="231"/>
    </location>
</feature>